<evidence type="ECO:0000313" key="1">
    <source>
        <dbReference type="EMBL" id="VEL12019.1"/>
    </source>
</evidence>
<evidence type="ECO:0000313" key="2">
    <source>
        <dbReference type="Proteomes" id="UP000784294"/>
    </source>
</evidence>
<dbReference type="EMBL" id="CAAALY010013540">
    <property type="protein sequence ID" value="VEL12019.1"/>
    <property type="molecule type" value="Genomic_DNA"/>
</dbReference>
<gene>
    <name evidence="1" type="ORF">PXEA_LOCUS5459</name>
</gene>
<dbReference type="AlphaFoldDB" id="A0A448WHN5"/>
<accession>A0A448WHN5</accession>
<reference evidence="1" key="1">
    <citation type="submission" date="2018-11" db="EMBL/GenBank/DDBJ databases">
        <authorList>
            <consortium name="Pathogen Informatics"/>
        </authorList>
    </citation>
    <scope>NUCLEOTIDE SEQUENCE</scope>
</reference>
<keyword evidence="2" id="KW-1185">Reference proteome</keyword>
<sequence>MAIHCPRLRVLSVSVCNITDLGLRALAGSLSSSAAAALLSRSASSGHGTLASAGLNGRGPAILNGNAHAQQAALVSSQVIILIHARCCSRSFLLFTSTIL</sequence>
<dbReference type="Proteomes" id="UP000784294">
    <property type="component" value="Unassembled WGS sequence"/>
</dbReference>
<proteinExistence type="predicted"/>
<organism evidence="1 2">
    <name type="scientific">Protopolystoma xenopodis</name>
    <dbReference type="NCBI Taxonomy" id="117903"/>
    <lineage>
        <taxon>Eukaryota</taxon>
        <taxon>Metazoa</taxon>
        <taxon>Spiralia</taxon>
        <taxon>Lophotrochozoa</taxon>
        <taxon>Platyhelminthes</taxon>
        <taxon>Monogenea</taxon>
        <taxon>Polyopisthocotylea</taxon>
        <taxon>Polystomatidea</taxon>
        <taxon>Polystomatidae</taxon>
        <taxon>Protopolystoma</taxon>
    </lineage>
</organism>
<comment type="caution">
    <text evidence="1">The sequence shown here is derived from an EMBL/GenBank/DDBJ whole genome shotgun (WGS) entry which is preliminary data.</text>
</comment>
<name>A0A448WHN5_9PLAT</name>
<protein>
    <submittedName>
        <fullName evidence="1">Uncharacterized protein</fullName>
    </submittedName>
</protein>